<reference evidence="1 2" key="1">
    <citation type="journal article" date="2019" name="Sci. Rep.">
        <title>Orb-weaving spider Araneus ventricosus genome elucidates the spidroin gene catalogue.</title>
        <authorList>
            <person name="Kono N."/>
            <person name="Nakamura H."/>
            <person name="Ohtoshi R."/>
            <person name="Moran D.A.P."/>
            <person name="Shinohara A."/>
            <person name="Yoshida Y."/>
            <person name="Fujiwara M."/>
            <person name="Mori M."/>
            <person name="Tomita M."/>
            <person name="Arakawa K."/>
        </authorList>
    </citation>
    <scope>NUCLEOTIDE SEQUENCE [LARGE SCALE GENOMIC DNA]</scope>
</reference>
<dbReference type="Proteomes" id="UP000499080">
    <property type="component" value="Unassembled WGS sequence"/>
</dbReference>
<name>A0A4Y2EXU1_ARAVE</name>
<gene>
    <name evidence="1" type="ORF">AVEN_162227_1</name>
</gene>
<evidence type="ECO:0000313" key="1">
    <source>
        <dbReference type="EMBL" id="GBM34050.1"/>
    </source>
</evidence>
<organism evidence="1 2">
    <name type="scientific">Araneus ventricosus</name>
    <name type="common">Orbweaver spider</name>
    <name type="synonym">Epeira ventricosa</name>
    <dbReference type="NCBI Taxonomy" id="182803"/>
    <lineage>
        <taxon>Eukaryota</taxon>
        <taxon>Metazoa</taxon>
        <taxon>Ecdysozoa</taxon>
        <taxon>Arthropoda</taxon>
        <taxon>Chelicerata</taxon>
        <taxon>Arachnida</taxon>
        <taxon>Araneae</taxon>
        <taxon>Araneomorphae</taxon>
        <taxon>Entelegynae</taxon>
        <taxon>Araneoidea</taxon>
        <taxon>Araneidae</taxon>
        <taxon>Araneus</taxon>
    </lineage>
</organism>
<evidence type="ECO:0000313" key="2">
    <source>
        <dbReference type="Proteomes" id="UP000499080"/>
    </source>
</evidence>
<sequence length="111" mass="12882">MESLRDVVLVKLRERLVSRRVLLSCRRWWSGADWPIVERQDSRRGLAPLSVWQDNWDNGETGRSTHDIVPRVSNKPVGWNREEIMFVTGHGPVPSYLLRCIMAMIIGRGEK</sequence>
<dbReference type="AlphaFoldDB" id="A0A4Y2EXU1"/>
<keyword evidence="2" id="KW-1185">Reference proteome</keyword>
<dbReference type="EMBL" id="BGPR01000749">
    <property type="protein sequence ID" value="GBM34050.1"/>
    <property type="molecule type" value="Genomic_DNA"/>
</dbReference>
<proteinExistence type="predicted"/>
<protein>
    <submittedName>
        <fullName evidence="1">Uncharacterized protein</fullName>
    </submittedName>
</protein>
<dbReference type="OrthoDB" id="6437556at2759"/>
<accession>A0A4Y2EXU1</accession>
<comment type="caution">
    <text evidence="1">The sequence shown here is derived from an EMBL/GenBank/DDBJ whole genome shotgun (WGS) entry which is preliminary data.</text>
</comment>